<dbReference type="CDD" id="cd00064">
    <property type="entry name" value="FU"/>
    <property type="match status" value="1"/>
</dbReference>
<dbReference type="Gene3D" id="2.10.220.10">
    <property type="entry name" value="Hormone Receptor, Insulin-like Growth Factor Receptor 1, Chain A, domain 2"/>
    <property type="match status" value="2"/>
</dbReference>
<name>A0A058Z2M7_FONAL</name>
<evidence type="ECO:0000256" key="1">
    <source>
        <dbReference type="SAM" id="MobiDB-lite"/>
    </source>
</evidence>
<dbReference type="SUPFAM" id="SSF57184">
    <property type="entry name" value="Growth factor receptor domain"/>
    <property type="match status" value="2"/>
</dbReference>
<accession>A0A058Z2M7</accession>
<dbReference type="STRING" id="691883.A0A058Z2M7"/>
<dbReference type="RefSeq" id="XP_009497440.1">
    <property type="nucleotide sequence ID" value="XM_009499165.1"/>
</dbReference>
<dbReference type="EMBL" id="KB932209">
    <property type="protein sequence ID" value="KCV68386.1"/>
    <property type="molecule type" value="Genomic_DNA"/>
</dbReference>
<dbReference type="Proteomes" id="UP000030693">
    <property type="component" value="Unassembled WGS sequence"/>
</dbReference>
<feature type="region of interest" description="Disordered" evidence="1">
    <location>
        <begin position="1"/>
        <end position="30"/>
    </location>
</feature>
<sequence>MRKRAPSRRGAAWDPALRRARPDIPTMAPPPGWPPAGRLLLLGLGSLWVALMGRMAARAQAPTDDVFLHATWLVNRGSGSFGPAVTLPGQPSMVVDNVLNNGRVYIQNASLDVSDEFRWGSLFDPEWSLFVRASIPSGDSPEWMVLALEDEDGPVKVLYTRQWVTLFSSSTRRSFPGGPVSLLAGAAVARDHADLLGLAEPPDGPREVRLWELTNGTLARVTFGVEVAAGQPANASPGPGRTFYLSTGSDLWHVRHGGVAAGPAAVQSIPLPAGTGTIRQLAATRVVTDAGQCPGAADVVMLLDGDQVHVLPCGAGGAGSPGEAGSGYAAALPAGASAATGRLVSPPPAPALDEAYPFLYFLQPGPGPGGAPMRLWRADVRSDGLSWRQLLLPPGHTAPGHLQLVRLRLTLSGPSSGEWALLADQHVLLESERFRCHTDESIVCDGPGGLTGGALGWVCAPTRAMAPHVVPGQLCGDCAEEHYLDRPEDEPPFSSPGHVCRACADSACRTCDRHDCLVCKGARVRQPTGPGGAMVCVDACSEGFALWGGVCLPAGLDQEVARFDAAGRETLPGPVLGSQVTGVGATRLGVDLATGLATIPPPGTEPGNVLLFAGPGRDPLLMGMEDIGHAGKAPPAAVRLFVQPPAEAVLGVAELGPTLNAEGRLVMALLLAERSGRISLAWLSCQPAGPGQGCTVAEPSALIRTGIQTLPAIRRLDERHVYVTDDSLVSSIFWADMDRLTWHNDWQAASDLLPLRKGWVVHVSIMEQAGVGPLAMLVQNDARWWWNGVMGGLLPADPNWGTYRAVLLPRGPGPGAAGPEAEAIDPGPELVLVLDTTAAAWDVVRVPGSLPSAGGTGARRPSTLSQRLGLLPEAPDLAADMRPSSRVFGVRLAGGSAEYPSALVLLSQKYVALSVLWCRPGGRSAACVLLPAVLTDLPAELHLTARDLLWAEPVVYTPAGPSPNTPGLLVSVLTFAEARGPVYLHLRVPCPSGTVGKGCLACADACAECWVPGDATACVRCPPGRFLAAGGGTCSATCAAGTTPGTGDREGICVPCPPGTAGPTCDPCHATCVLCSSPGDAMACLTCQPGHLMTALGSCVEECIPGTMPGIDDGHEGTCVPCPASCLD</sequence>
<gene>
    <name evidence="2" type="ORF">H696_05302</name>
</gene>
<keyword evidence="3" id="KW-1185">Reference proteome</keyword>
<dbReference type="GeneID" id="20530027"/>
<evidence type="ECO:0000313" key="2">
    <source>
        <dbReference type="EMBL" id="KCV68386.1"/>
    </source>
</evidence>
<dbReference type="AlphaFoldDB" id="A0A058Z2M7"/>
<proteinExistence type="predicted"/>
<dbReference type="eggNOG" id="ENOG502SYIB">
    <property type="taxonomic scope" value="Eukaryota"/>
</dbReference>
<protein>
    <submittedName>
        <fullName evidence="2">Uncharacterized protein</fullName>
    </submittedName>
</protein>
<dbReference type="OrthoDB" id="10260714at2759"/>
<dbReference type="InterPro" id="IPR009030">
    <property type="entry name" value="Growth_fac_rcpt_cys_sf"/>
</dbReference>
<evidence type="ECO:0000313" key="3">
    <source>
        <dbReference type="Proteomes" id="UP000030693"/>
    </source>
</evidence>
<reference evidence="2" key="1">
    <citation type="submission" date="2013-04" db="EMBL/GenBank/DDBJ databases">
        <title>The Genome Sequence of Fonticula alba ATCC 38817.</title>
        <authorList>
            <consortium name="The Broad Institute Genomics Platform"/>
            <person name="Russ C."/>
            <person name="Cuomo C."/>
            <person name="Burger G."/>
            <person name="Gray M.W."/>
            <person name="Holland P.W.H."/>
            <person name="King N."/>
            <person name="Lang F.B.F."/>
            <person name="Roger A.J."/>
            <person name="Ruiz-Trillo I."/>
            <person name="Brown M."/>
            <person name="Walker B."/>
            <person name="Young S."/>
            <person name="Zeng Q."/>
            <person name="Gargeya S."/>
            <person name="Fitzgerald M."/>
            <person name="Haas B."/>
            <person name="Abouelleil A."/>
            <person name="Allen A.W."/>
            <person name="Alvarado L."/>
            <person name="Arachchi H.M."/>
            <person name="Berlin A.M."/>
            <person name="Chapman S.B."/>
            <person name="Gainer-Dewar J."/>
            <person name="Goldberg J."/>
            <person name="Griggs A."/>
            <person name="Gujja S."/>
            <person name="Hansen M."/>
            <person name="Howarth C."/>
            <person name="Imamovic A."/>
            <person name="Ireland A."/>
            <person name="Larimer J."/>
            <person name="McCowan C."/>
            <person name="Murphy C."/>
            <person name="Pearson M."/>
            <person name="Poon T.W."/>
            <person name="Priest M."/>
            <person name="Roberts A."/>
            <person name="Saif S."/>
            <person name="Shea T."/>
            <person name="Sisk P."/>
            <person name="Sykes S."/>
            <person name="Wortman J."/>
            <person name="Nusbaum C."/>
            <person name="Birren B."/>
        </authorList>
    </citation>
    <scope>NUCLEOTIDE SEQUENCE [LARGE SCALE GENOMIC DNA]</scope>
    <source>
        <strain evidence="2">ATCC 38817</strain>
    </source>
</reference>
<dbReference type="SMART" id="SM00261">
    <property type="entry name" value="FU"/>
    <property type="match status" value="3"/>
</dbReference>
<organism evidence="2">
    <name type="scientific">Fonticula alba</name>
    <name type="common">Slime mold</name>
    <dbReference type="NCBI Taxonomy" id="691883"/>
    <lineage>
        <taxon>Eukaryota</taxon>
        <taxon>Rotosphaerida</taxon>
        <taxon>Fonticulaceae</taxon>
        <taxon>Fonticula</taxon>
    </lineage>
</organism>
<dbReference type="InterPro" id="IPR006212">
    <property type="entry name" value="Furin_repeat"/>
</dbReference>